<organism evidence="2 3">
    <name type="scientific">Gellertiella hungarica</name>
    <dbReference type="NCBI Taxonomy" id="1572859"/>
    <lineage>
        <taxon>Bacteria</taxon>
        <taxon>Pseudomonadati</taxon>
        <taxon>Pseudomonadota</taxon>
        <taxon>Alphaproteobacteria</taxon>
        <taxon>Hyphomicrobiales</taxon>
        <taxon>Rhizobiaceae</taxon>
        <taxon>Gellertiella</taxon>
    </lineage>
</organism>
<sequence length="148" mass="15641">MKALRIAALIAAPLLVSPCLAAMPALADDDMAVHDRIEQVLGFADDLDEPMLSAREAIVNGDAAALAEVTEFPLRTSNGEIADADELAERMDEVVTPAVRKAIKSMTYGDLIVSSDGVGMGNGAVWMNLICDDSACNEAHWAVISINN</sequence>
<evidence type="ECO:0000313" key="3">
    <source>
        <dbReference type="Proteomes" id="UP000528286"/>
    </source>
</evidence>
<dbReference type="RefSeq" id="WP_183364798.1">
    <property type="nucleotide sequence ID" value="NZ_JACIEZ010000001.1"/>
</dbReference>
<dbReference type="Proteomes" id="UP000528286">
    <property type="component" value="Unassembled WGS sequence"/>
</dbReference>
<evidence type="ECO:0000313" key="2">
    <source>
        <dbReference type="EMBL" id="MBB4063620.1"/>
    </source>
</evidence>
<comment type="caution">
    <text evidence="2">The sequence shown here is derived from an EMBL/GenBank/DDBJ whole genome shotgun (WGS) entry which is preliminary data.</text>
</comment>
<name>A0A7W6NIR5_9HYPH</name>
<feature type="signal peptide" evidence="1">
    <location>
        <begin position="1"/>
        <end position="21"/>
    </location>
</feature>
<accession>A0A7W6NIR5</accession>
<dbReference type="AlphaFoldDB" id="A0A7W6NIR5"/>
<feature type="chain" id="PRO_5030685978" evidence="1">
    <location>
        <begin position="22"/>
        <end position="148"/>
    </location>
</feature>
<protein>
    <submittedName>
        <fullName evidence="2">Uncharacterized protein</fullName>
    </submittedName>
</protein>
<gene>
    <name evidence="2" type="ORF">GGR23_000781</name>
</gene>
<dbReference type="EMBL" id="JACIEZ010000001">
    <property type="protein sequence ID" value="MBB4063620.1"/>
    <property type="molecule type" value="Genomic_DNA"/>
</dbReference>
<keyword evidence="1" id="KW-0732">Signal</keyword>
<keyword evidence="3" id="KW-1185">Reference proteome</keyword>
<proteinExistence type="predicted"/>
<reference evidence="2 3" key="1">
    <citation type="submission" date="2020-08" db="EMBL/GenBank/DDBJ databases">
        <title>Genomic Encyclopedia of Type Strains, Phase IV (KMG-IV): sequencing the most valuable type-strain genomes for metagenomic binning, comparative biology and taxonomic classification.</title>
        <authorList>
            <person name="Goeker M."/>
        </authorList>
    </citation>
    <scope>NUCLEOTIDE SEQUENCE [LARGE SCALE GENOMIC DNA]</scope>
    <source>
        <strain evidence="2 3">DSM 29853</strain>
    </source>
</reference>
<evidence type="ECO:0000256" key="1">
    <source>
        <dbReference type="SAM" id="SignalP"/>
    </source>
</evidence>